<dbReference type="EMBL" id="FOLQ01000044">
    <property type="protein sequence ID" value="SFF29958.1"/>
    <property type="molecule type" value="Genomic_DNA"/>
</dbReference>
<gene>
    <name evidence="3" type="ORF">SAMN05216167_14423</name>
</gene>
<dbReference type="InterPro" id="IPR022409">
    <property type="entry name" value="PKD/Chitinase_dom"/>
</dbReference>
<dbReference type="InterPro" id="IPR013783">
    <property type="entry name" value="Ig-like_fold"/>
</dbReference>
<keyword evidence="1" id="KW-0732">Signal</keyword>
<dbReference type="AlphaFoldDB" id="A0A1I2HKB4"/>
<dbReference type="Proteomes" id="UP000198598">
    <property type="component" value="Unassembled WGS sequence"/>
</dbReference>
<sequence>MKHRGIFQLMIILVGARLLAACREADIVPTAEFSYTLADPGLCSLLPVYPVSYAIKTTNTSTNASAYLWDFGDGTTSTQQTPTFSYAKSGTYTITLTTTSVTGTQQVSTKSIQVVDQILKKITINRLTWNAFGNLPTWTGDKRADLSIEIGQRDNQGPPLTPSVVLYQSEPLKSVANTTVGFDIAVTKRVVLNPAMVYAILINVYGNDGHGNQVVYSSGGSGVGYSGYFNTATKYYTIESGALGTSLTLECGYN</sequence>
<organism evidence="3 4">
    <name type="scientific">Spirosoma endophyticum</name>
    <dbReference type="NCBI Taxonomy" id="662367"/>
    <lineage>
        <taxon>Bacteria</taxon>
        <taxon>Pseudomonadati</taxon>
        <taxon>Bacteroidota</taxon>
        <taxon>Cytophagia</taxon>
        <taxon>Cytophagales</taxon>
        <taxon>Cytophagaceae</taxon>
        <taxon>Spirosoma</taxon>
    </lineage>
</organism>
<dbReference type="PROSITE" id="PS50093">
    <property type="entry name" value="PKD"/>
    <property type="match status" value="1"/>
</dbReference>
<evidence type="ECO:0000313" key="3">
    <source>
        <dbReference type="EMBL" id="SFF29958.1"/>
    </source>
</evidence>
<keyword evidence="4" id="KW-1185">Reference proteome</keyword>
<proteinExistence type="predicted"/>
<feature type="signal peptide" evidence="1">
    <location>
        <begin position="1"/>
        <end position="20"/>
    </location>
</feature>
<dbReference type="Gene3D" id="2.60.40.10">
    <property type="entry name" value="Immunoglobulins"/>
    <property type="match status" value="1"/>
</dbReference>
<dbReference type="OrthoDB" id="1488789at2"/>
<feature type="chain" id="PRO_5011778740" evidence="1">
    <location>
        <begin position="21"/>
        <end position="254"/>
    </location>
</feature>
<evidence type="ECO:0000256" key="1">
    <source>
        <dbReference type="SAM" id="SignalP"/>
    </source>
</evidence>
<dbReference type="CDD" id="cd00146">
    <property type="entry name" value="PKD"/>
    <property type="match status" value="1"/>
</dbReference>
<dbReference type="SUPFAM" id="SSF49299">
    <property type="entry name" value="PKD domain"/>
    <property type="match status" value="1"/>
</dbReference>
<evidence type="ECO:0000313" key="4">
    <source>
        <dbReference type="Proteomes" id="UP000198598"/>
    </source>
</evidence>
<evidence type="ECO:0000259" key="2">
    <source>
        <dbReference type="PROSITE" id="PS50093"/>
    </source>
</evidence>
<feature type="domain" description="PKD" evidence="2">
    <location>
        <begin position="57"/>
        <end position="114"/>
    </location>
</feature>
<dbReference type="Pfam" id="PF18911">
    <property type="entry name" value="PKD_4"/>
    <property type="match status" value="1"/>
</dbReference>
<dbReference type="STRING" id="662367.SAMN05216167_14423"/>
<dbReference type="SMART" id="SM00089">
    <property type="entry name" value="PKD"/>
    <property type="match status" value="1"/>
</dbReference>
<reference evidence="3 4" key="1">
    <citation type="submission" date="2016-10" db="EMBL/GenBank/DDBJ databases">
        <authorList>
            <person name="de Groot N.N."/>
        </authorList>
    </citation>
    <scope>NUCLEOTIDE SEQUENCE [LARGE SCALE GENOMIC DNA]</scope>
    <source>
        <strain evidence="3 4">DSM 26130</strain>
    </source>
</reference>
<name>A0A1I2HKB4_9BACT</name>
<protein>
    <submittedName>
        <fullName evidence="3">PKD domain-containing protein</fullName>
    </submittedName>
</protein>
<accession>A0A1I2HKB4</accession>
<dbReference type="InterPro" id="IPR035986">
    <property type="entry name" value="PKD_dom_sf"/>
</dbReference>
<dbReference type="InterPro" id="IPR000601">
    <property type="entry name" value="PKD_dom"/>
</dbReference>